<feature type="compositionally biased region" description="Low complexity" evidence="2">
    <location>
        <begin position="62"/>
        <end position="78"/>
    </location>
</feature>
<dbReference type="PROSITE" id="PS00022">
    <property type="entry name" value="EGF_1"/>
    <property type="match status" value="1"/>
</dbReference>
<reference evidence="8" key="1">
    <citation type="submission" date="2012-12" db="EMBL/GenBank/DDBJ databases">
        <authorList>
            <person name="Hellsten U."/>
            <person name="Grimwood J."/>
            <person name="Chapman J.A."/>
            <person name="Shapiro H."/>
            <person name="Aerts A."/>
            <person name="Otillar R.P."/>
            <person name="Terry A.Y."/>
            <person name="Boore J.L."/>
            <person name="Simakov O."/>
            <person name="Marletaz F."/>
            <person name="Cho S.-J."/>
            <person name="Edsinger-Gonzales E."/>
            <person name="Havlak P."/>
            <person name="Kuo D.-H."/>
            <person name="Larsson T."/>
            <person name="Lv J."/>
            <person name="Arendt D."/>
            <person name="Savage R."/>
            <person name="Osoegawa K."/>
            <person name="de Jong P."/>
            <person name="Lindberg D.R."/>
            <person name="Seaver E.C."/>
            <person name="Weisblat D.A."/>
            <person name="Putnam N.H."/>
            <person name="Grigoriev I.V."/>
            <person name="Rokhsar D.S."/>
        </authorList>
    </citation>
    <scope>NUCLEOTIDE SEQUENCE</scope>
    <source>
        <strain evidence="8">I ESC-2004</strain>
    </source>
</reference>
<keyword evidence="1" id="KW-1015">Disulfide bond</keyword>
<evidence type="ECO:0000256" key="2">
    <source>
        <dbReference type="SAM" id="MobiDB-lite"/>
    </source>
</evidence>
<evidence type="ECO:0000256" key="1">
    <source>
        <dbReference type="PROSITE-ProRule" id="PRU00076"/>
    </source>
</evidence>
<evidence type="ECO:0000256" key="4">
    <source>
        <dbReference type="SAM" id="SignalP"/>
    </source>
</evidence>
<reference evidence="7" key="3">
    <citation type="submission" date="2015-06" db="UniProtKB">
        <authorList>
            <consortium name="EnsemblMetazoa"/>
        </authorList>
    </citation>
    <scope>IDENTIFICATION</scope>
</reference>
<accession>R7U0Q3</accession>
<organism evidence="6">
    <name type="scientific">Capitella teleta</name>
    <name type="common">Polychaete worm</name>
    <dbReference type="NCBI Taxonomy" id="283909"/>
    <lineage>
        <taxon>Eukaryota</taxon>
        <taxon>Metazoa</taxon>
        <taxon>Spiralia</taxon>
        <taxon>Lophotrochozoa</taxon>
        <taxon>Annelida</taxon>
        <taxon>Polychaeta</taxon>
        <taxon>Sedentaria</taxon>
        <taxon>Scolecida</taxon>
        <taxon>Capitellidae</taxon>
        <taxon>Capitella</taxon>
    </lineage>
</organism>
<evidence type="ECO:0000313" key="6">
    <source>
        <dbReference type="EMBL" id="ELT99773.1"/>
    </source>
</evidence>
<dbReference type="STRING" id="283909.R7U0Q3"/>
<dbReference type="InterPro" id="IPR000742">
    <property type="entry name" value="EGF"/>
</dbReference>
<name>R7U0Q3_CAPTE</name>
<feature type="domain" description="EGF-like" evidence="5">
    <location>
        <begin position="375"/>
        <end position="413"/>
    </location>
</feature>
<feature type="transmembrane region" description="Helical" evidence="3">
    <location>
        <begin position="418"/>
        <end position="439"/>
    </location>
</feature>
<dbReference type="EMBL" id="KB306507">
    <property type="protein sequence ID" value="ELT99773.1"/>
    <property type="molecule type" value="Genomic_DNA"/>
</dbReference>
<sequence>MYRVIQLVLLVIECKASSVIVYHNVTQFRFSNKITNISEVPAIRTADDNIASTSYASSDPISTTESFTDQSTSQTSQSYDPDVTPTQALSTTMDSLSTSDSFTLQTNDSSDTSANTQLMTSKEPLMTKAQSTITHANDVPYATTPLVAPAWAEDTVDTGAVPCDPYNPRDACSYEDFERCVFVLGRAPRCVCMAGYARSRIGDKCIAVKHYQGIVMTEIDFTGEYSDHSSSVFRAMVYDATEGMYEVAERSDLRTLMIEMHIKGLLRSSRGTINIRFEVLIARPFTPSADLVKKELEKGLMEFQQPNKASFLGTTDILLSKSSAQRLTVIEPDPCSDRLLNHCDRRAFCNRTSANFVCSCFPGYIDVSFDKLEASGEACALNCFCENDGECVADTDGQLLCRCHSLFFGSRCQVNGEVLLIAVGSSLGLLLLLLIGLTFRCMRVKRSSASVLSNGTRMIGQQSTVDPRKDRWAWTPTY</sequence>
<keyword evidence="3" id="KW-1133">Transmembrane helix</keyword>
<evidence type="ECO:0000256" key="3">
    <source>
        <dbReference type="SAM" id="Phobius"/>
    </source>
</evidence>
<keyword evidence="4" id="KW-0732">Signal</keyword>
<comment type="caution">
    <text evidence="1">Lacks conserved residue(s) required for the propagation of feature annotation.</text>
</comment>
<dbReference type="HOGENOM" id="CLU_571416_0_0_1"/>
<gene>
    <name evidence="6" type="ORF">CAPTEDRAFT_197289</name>
</gene>
<dbReference type="EMBL" id="AMQN01009892">
    <property type="status" value="NOT_ANNOTATED_CDS"/>
    <property type="molecule type" value="Genomic_DNA"/>
</dbReference>
<dbReference type="OrthoDB" id="6430124at2759"/>
<feature type="region of interest" description="Disordered" evidence="2">
    <location>
        <begin position="55"/>
        <end position="92"/>
    </location>
</feature>
<keyword evidence="3" id="KW-0812">Transmembrane</keyword>
<dbReference type="PROSITE" id="PS50026">
    <property type="entry name" value="EGF_3"/>
    <property type="match status" value="2"/>
</dbReference>
<dbReference type="SMART" id="SM00181">
    <property type="entry name" value="EGF"/>
    <property type="match status" value="3"/>
</dbReference>
<protein>
    <recommendedName>
        <fullName evidence="5">EGF-like domain-containing protein</fullName>
    </recommendedName>
</protein>
<dbReference type="OMA" id="IECECRD"/>
<feature type="signal peptide" evidence="4">
    <location>
        <begin position="1"/>
        <end position="16"/>
    </location>
</feature>
<proteinExistence type="predicted"/>
<keyword evidence="8" id="KW-1185">Reference proteome</keyword>
<dbReference type="AlphaFoldDB" id="R7U0Q3"/>
<keyword evidence="3" id="KW-0472">Membrane</keyword>
<dbReference type="EnsemblMetazoa" id="CapteT197289">
    <property type="protein sequence ID" value="CapteP197289"/>
    <property type="gene ID" value="CapteG197289"/>
</dbReference>
<feature type="disulfide bond" evidence="1">
    <location>
        <begin position="403"/>
        <end position="412"/>
    </location>
</feature>
<dbReference type="Proteomes" id="UP000014760">
    <property type="component" value="Unassembled WGS sequence"/>
</dbReference>
<feature type="domain" description="EGF-like" evidence="5">
    <location>
        <begin position="331"/>
        <end position="370"/>
    </location>
</feature>
<evidence type="ECO:0000313" key="8">
    <source>
        <dbReference type="Proteomes" id="UP000014760"/>
    </source>
</evidence>
<evidence type="ECO:0000313" key="7">
    <source>
        <dbReference type="EnsemblMetazoa" id="CapteP197289"/>
    </source>
</evidence>
<dbReference type="CDD" id="cd00053">
    <property type="entry name" value="EGF"/>
    <property type="match status" value="1"/>
</dbReference>
<keyword evidence="1" id="KW-0245">EGF-like domain</keyword>
<reference evidence="6 8" key="2">
    <citation type="journal article" date="2013" name="Nature">
        <title>Insights into bilaterian evolution from three spiralian genomes.</title>
        <authorList>
            <person name="Simakov O."/>
            <person name="Marletaz F."/>
            <person name="Cho S.J."/>
            <person name="Edsinger-Gonzales E."/>
            <person name="Havlak P."/>
            <person name="Hellsten U."/>
            <person name="Kuo D.H."/>
            <person name="Larsson T."/>
            <person name="Lv J."/>
            <person name="Arendt D."/>
            <person name="Savage R."/>
            <person name="Osoegawa K."/>
            <person name="de Jong P."/>
            <person name="Grimwood J."/>
            <person name="Chapman J.A."/>
            <person name="Shapiro H."/>
            <person name="Aerts A."/>
            <person name="Otillar R.P."/>
            <person name="Terry A.Y."/>
            <person name="Boore J.L."/>
            <person name="Grigoriev I.V."/>
            <person name="Lindberg D.R."/>
            <person name="Seaver E.C."/>
            <person name="Weisblat D.A."/>
            <person name="Putnam N.H."/>
            <person name="Rokhsar D.S."/>
        </authorList>
    </citation>
    <scope>NUCLEOTIDE SEQUENCE</scope>
    <source>
        <strain evidence="6 8">I ESC-2004</strain>
    </source>
</reference>
<evidence type="ECO:0000259" key="5">
    <source>
        <dbReference type="PROSITE" id="PS50026"/>
    </source>
</evidence>
<dbReference type="Gene3D" id="2.10.25.10">
    <property type="entry name" value="Laminin"/>
    <property type="match status" value="1"/>
</dbReference>
<feature type="chain" id="PRO_5008787538" description="EGF-like domain-containing protein" evidence="4">
    <location>
        <begin position="17"/>
        <end position="478"/>
    </location>
</feature>